<evidence type="ECO:0000313" key="4">
    <source>
        <dbReference type="Proteomes" id="UP000676996"/>
    </source>
</evidence>
<dbReference type="InterPro" id="IPR051311">
    <property type="entry name" value="DedA_domain"/>
</dbReference>
<dbReference type="Proteomes" id="UP000676996">
    <property type="component" value="Unassembled WGS sequence"/>
</dbReference>
<evidence type="ECO:0000259" key="2">
    <source>
        <dbReference type="Pfam" id="PF09335"/>
    </source>
</evidence>
<organism evidence="3 4">
    <name type="scientific">Stakelama marina</name>
    <dbReference type="NCBI Taxonomy" id="2826939"/>
    <lineage>
        <taxon>Bacteria</taxon>
        <taxon>Pseudomonadati</taxon>
        <taxon>Pseudomonadota</taxon>
        <taxon>Alphaproteobacteria</taxon>
        <taxon>Sphingomonadales</taxon>
        <taxon>Sphingomonadaceae</taxon>
        <taxon>Stakelama</taxon>
    </lineage>
</organism>
<dbReference type="PANTHER" id="PTHR42709:SF2">
    <property type="entry name" value="INNER MEMBRANE PROTEIN YOHD"/>
    <property type="match status" value="1"/>
</dbReference>
<comment type="caution">
    <text evidence="3">The sequence shown here is derived from an EMBL/GenBank/DDBJ whole genome shotgun (WGS) entry which is preliminary data.</text>
</comment>
<evidence type="ECO:0000313" key="3">
    <source>
        <dbReference type="EMBL" id="MBR0553569.1"/>
    </source>
</evidence>
<feature type="transmembrane region" description="Helical" evidence="1">
    <location>
        <begin position="39"/>
        <end position="60"/>
    </location>
</feature>
<dbReference type="AlphaFoldDB" id="A0A8T4IMM1"/>
<feature type="transmembrane region" description="Helical" evidence="1">
    <location>
        <begin position="164"/>
        <end position="184"/>
    </location>
</feature>
<feature type="domain" description="VTT" evidence="2">
    <location>
        <begin position="23"/>
        <end position="142"/>
    </location>
</feature>
<feature type="transmembrane region" description="Helical" evidence="1">
    <location>
        <begin position="123"/>
        <end position="144"/>
    </location>
</feature>
<reference evidence="3" key="1">
    <citation type="submission" date="2021-04" db="EMBL/GenBank/DDBJ databases">
        <title>Ouciella asimina sp. nov., isolated from the surface seawater in the hydrothermal field of Okinawa Trough.</title>
        <authorList>
            <person name="Shuang W."/>
        </authorList>
    </citation>
    <scope>NUCLEOTIDE SEQUENCE</scope>
    <source>
        <strain evidence="3">LXI357</strain>
    </source>
</reference>
<dbReference type="PANTHER" id="PTHR42709">
    <property type="entry name" value="ALKALINE PHOSPHATASE LIKE PROTEIN"/>
    <property type="match status" value="1"/>
</dbReference>
<feature type="transmembrane region" description="Helical" evidence="1">
    <location>
        <begin position="12"/>
        <end position="33"/>
    </location>
</feature>
<dbReference type="RefSeq" id="WP_284054814.1">
    <property type="nucleotide sequence ID" value="NZ_JAGRQC010000004.1"/>
</dbReference>
<gene>
    <name evidence="3" type="ORF">J7S20_13750</name>
</gene>
<name>A0A8T4IMM1_9SPHN</name>
<dbReference type="InterPro" id="IPR032816">
    <property type="entry name" value="VTT_dom"/>
</dbReference>
<dbReference type="GO" id="GO:0005886">
    <property type="term" value="C:plasma membrane"/>
    <property type="evidence" value="ECO:0007669"/>
    <property type="project" value="TreeGrafter"/>
</dbReference>
<keyword evidence="4" id="KW-1185">Reference proteome</keyword>
<keyword evidence="1" id="KW-1133">Transmembrane helix</keyword>
<keyword evidence="1" id="KW-0472">Membrane</keyword>
<evidence type="ECO:0000256" key="1">
    <source>
        <dbReference type="SAM" id="Phobius"/>
    </source>
</evidence>
<dbReference type="EMBL" id="JAGRQC010000004">
    <property type="protein sequence ID" value="MBR0553569.1"/>
    <property type="molecule type" value="Genomic_DNA"/>
</dbReference>
<accession>A0A8T4IMM1</accession>
<keyword evidence="1" id="KW-0812">Transmembrane</keyword>
<dbReference type="Pfam" id="PF09335">
    <property type="entry name" value="VTT_dom"/>
    <property type="match status" value="1"/>
</dbReference>
<proteinExistence type="predicted"/>
<protein>
    <submittedName>
        <fullName evidence="3">DedA family protein</fullName>
    </submittedName>
</protein>
<sequence length="189" mass="20644">MSLELLLARYGLFALFVGAGFEGETIVTLGGILVQRGTLPYTGAVLAAACGSFIADQIFFRIGRRSRDSKFVRKLHARAAFARALRTFDRYPTGFVFSFRFLWGLRTVSPVAIGTTSLPAPRFAAINAVSALLWATLFVTLGFWFGEAITELFGRIAEVGRVLLMGAIPALLIAAAGYFAVLSWRARKR</sequence>